<accession>A0A2V2X9F9</accession>
<dbReference type="GO" id="GO:0030130">
    <property type="term" value="C:clathrin coat of trans-Golgi network vesicle"/>
    <property type="evidence" value="ECO:0007669"/>
    <property type="project" value="InterPro"/>
</dbReference>
<dbReference type="GO" id="GO:0005198">
    <property type="term" value="F:structural molecule activity"/>
    <property type="evidence" value="ECO:0007669"/>
    <property type="project" value="InterPro"/>
</dbReference>
<proteinExistence type="predicted"/>
<evidence type="ECO:0000256" key="1">
    <source>
        <dbReference type="SAM" id="Coils"/>
    </source>
</evidence>
<evidence type="ECO:0000313" key="3">
    <source>
        <dbReference type="EMBL" id="PWV17436.1"/>
    </source>
</evidence>
<dbReference type="GO" id="GO:0016192">
    <property type="term" value="P:vesicle-mediated transport"/>
    <property type="evidence" value="ECO:0007669"/>
    <property type="project" value="InterPro"/>
</dbReference>
<evidence type="ECO:0000256" key="2">
    <source>
        <dbReference type="SAM" id="MobiDB-lite"/>
    </source>
</evidence>
<protein>
    <submittedName>
        <fullName evidence="3">Uncharacterized protein</fullName>
    </submittedName>
</protein>
<dbReference type="VEuPathDB" id="TriTrypDB:TcG_01096"/>
<dbReference type="VEuPathDB" id="TriTrypDB:BCY84_18609"/>
<dbReference type="VEuPathDB" id="TriTrypDB:TCSYLVIO_006077"/>
<name>A0A2V2X9F9_TRYCR</name>
<dbReference type="EMBL" id="PRFC01000018">
    <property type="protein sequence ID" value="PWV17436.1"/>
    <property type="molecule type" value="Genomic_DNA"/>
</dbReference>
<feature type="region of interest" description="Disordered" evidence="2">
    <location>
        <begin position="1"/>
        <end position="102"/>
    </location>
</feature>
<dbReference type="VEuPathDB" id="TriTrypDB:TcCLB.511287.160"/>
<dbReference type="OrthoDB" id="278062at2759"/>
<dbReference type="VEuPathDB" id="TriTrypDB:Tc_MARK_4787"/>
<feature type="compositionally biased region" description="Polar residues" evidence="2">
    <location>
        <begin position="24"/>
        <end position="35"/>
    </location>
</feature>
<dbReference type="GO" id="GO:0006886">
    <property type="term" value="P:intracellular protein transport"/>
    <property type="evidence" value="ECO:0007669"/>
    <property type="project" value="InterPro"/>
</dbReference>
<dbReference type="VEuPathDB" id="TriTrypDB:TcCL_NonESM05413"/>
<feature type="coiled-coil region" evidence="1">
    <location>
        <begin position="142"/>
        <end position="169"/>
    </location>
</feature>
<dbReference type="VEuPathDB" id="TriTrypDB:TcCLB.506211.240"/>
<dbReference type="VEuPathDB" id="TriTrypDB:ECC02_001006"/>
<feature type="compositionally biased region" description="Low complexity" evidence="2">
    <location>
        <begin position="41"/>
        <end position="61"/>
    </location>
</feature>
<gene>
    <name evidence="3" type="ORF">C3747_18g49</name>
</gene>
<comment type="caution">
    <text evidence="3">The sequence shown here is derived from an EMBL/GenBank/DDBJ whole genome shotgun (WGS) entry which is preliminary data.</text>
</comment>
<sequence length="216" mass="23320">MDPFEGSQPQPPQSNGENAVLGNEQHSPHQPQHDVNSFFEASSGTTMATTTTTGGAAAASAPGLAQPAYFPPADLRVVNSDDFGSDGKESGVPSFGPKKNGHAVTEAVQKEIERRTANIDAESKKKEAQLKAAAESYMKGIIAQHEERLKEKKAEQMRLQKANEAKRNEYIKSGAVWSGVELMTDLNTANNYSKSTDRMRNILKKLCGAKEGETAQ</sequence>
<evidence type="ECO:0000313" key="4">
    <source>
        <dbReference type="Proteomes" id="UP000246078"/>
    </source>
</evidence>
<dbReference type="VEuPathDB" id="TriTrypDB:C4B63_207g1"/>
<organism evidence="3 4">
    <name type="scientific">Trypanosoma cruzi</name>
    <dbReference type="NCBI Taxonomy" id="5693"/>
    <lineage>
        <taxon>Eukaryota</taxon>
        <taxon>Discoba</taxon>
        <taxon>Euglenozoa</taxon>
        <taxon>Kinetoplastea</taxon>
        <taxon>Metakinetoplastina</taxon>
        <taxon>Trypanosomatida</taxon>
        <taxon>Trypanosomatidae</taxon>
        <taxon>Trypanosoma</taxon>
        <taxon>Schizotrypanum</taxon>
    </lineage>
</organism>
<dbReference type="Proteomes" id="UP000246078">
    <property type="component" value="Unassembled WGS sequence"/>
</dbReference>
<reference evidence="3 4" key="1">
    <citation type="journal article" date="2018" name="Microb. Genom.">
        <title>Expanding an expanded genome: long-read sequencing of Trypanosoma cruzi.</title>
        <authorList>
            <person name="Berna L."/>
            <person name="Rodriguez M."/>
            <person name="Chiribao M.L."/>
            <person name="Parodi-Talice A."/>
            <person name="Pita S."/>
            <person name="Rijo G."/>
            <person name="Alvarez-Valin F."/>
            <person name="Robello C."/>
        </authorList>
    </citation>
    <scope>NUCLEOTIDE SEQUENCE [LARGE SCALE GENOMIC DNA]</scope>
    <source>
        <strain evidence="3 4">TCC</strain>
    </source>
</reference>
<keyword evidence="1" id="KW-0175">Coiled coil</keyword>
<dbReference type="AlphaFoldDB" id="A0A2V2X9F9"/>
<dbReference type="VEuPathDB" id="TriTrypDB:TcBrA4_0085600"/>
<dbReference type="VEuPathDB" id="TriTrypDB:C3747_18g49"/>
<dbReference type="SMR" id="A0A2V2X9F9"/>
<dbReference type="GO" id="GO:0030132">
    <property type="term" value="C:clathrin coat of coated pit"/>
    <property type="evidence" value="ECO:0007669"/>
    <property type="project" value="InterPro"/>
</dbReference>